<evidence type="ECO:0000313" key="2">
    <source>
        <dbReference type="EMBL" id="KAJ8048181.1"/>
    </source>
</evidence>
<feature type="transmembrane region" description="Helical" evidence="1">
    <location>
        <begin position="71"/>
        <end position="91"/>
    </location>
</feature>
<accession>A0A9Q1HK77</accession>
<name>A0A9Q1HK77_HOLLE</name>
<evidence type="ECO:0000313" key="3">
    <source>
        <dbReference type="Proteomes" id="UP001152320"/>
    </source>
</evidence>
<organism evidence="2 3">
    <name type="scientific">Holothuria leucospilota</name>
    <name type="common">Black long sea cucumber</name>
    <name type="synonym">Mertensiothuria leucospilota</name>
    <dbReference type="NCBI Taxonomy" id="206669"/>
    <lineage>
        <taxon>Eukaryota</taxon>
        <taxon>Metazoa</taxon>
        <taxon>Echinodermata</taxon>
        <taxon>Eleutherozoa</taxon>
        <taxon>Echinozoa</taxon>
        <taxon>Holothuroidea</taxon>
        <taxon>Aspidochirotacea</taxon>
        <taxon>Aspidochirotida</taxon>
        <taxon>Holothuriidae</taxon>
        <taxon>Holothuria</taxon>
    </lineage>
</organism>
<dbReference type="Proteomes" id="UP001152320">
    <property type="component" value="Chromosome 1"/>
</dbReference>
<dbReference type="AlphaFoldDB" id="A0A9Q1HK77"/>
<keyword evidence="1" id="KW-0812">Transmembrane</keyword>
<dbReference type="EMBL" id="JAIZAY010000001">
    <property type="protein sequence ID" value="KAJ8048181.1"/>
    <property type="molecule type" value="Genomic_DNA"/>
</dbReference>
<sequence>MHIRPAHKSGVCICWCKLQRYTLATIGGPFLLCDVICIRSMQAYILVSLILKDTGNTSTDSVSIRKRYFYGQYWLIIIPSTLILLVWVVLLSKILSDTHINTDTAVNSTDGTAINNTGQYCYQQYWLILLLTKLHDNDTISTGDTVINNTGCYQQHQH</sequence>
<evidence type="ECO:0000256" key="1">
    <source>
        <dbReference type="SAM" id="Phobius"/>
    </source>
</evidence>
<keyword evidence="1" id="KW-0472">Membrane</keyword>
<reference evidence="2" key="1">
    <citation type="submission" date="2021-10" db="EMBL/GenBank/DDBJ databases">
        <title>Tropical sea cucumber genome reveals ecological adaptation and Cuvierian tubules defense mechanism.</title>
        <authorList>
            <person name="Chen T."/>
        </authorList>
    </citation>
    <scope>NUCLEOTIDE SEQUENCE</scope>
    <source>
        <strain evidence="2">Nanhai2018</strain>
        <tissue evidence="2">Muscle</tissue>
    </source>
</reference>
<feature type="transmembrane region" description="Helical" evidence="1">
    <location>
        <begin position="21"/>
        <end position="51"/>
    </location>
</feature>
<keyword evidence="1" id="KW-1133">Transmembrane helix</keyword>
<protein>
    <submittedName>
        <fullName evidence="2">Uncharacterized protein</fullName>
    </submittedName>
</protein>
<keyword evidence="3" id="KW-1185">Reference proteome</keyword>
<comment type="caution">
    <text evidence="2">The sequence shown here is derived from an EMBL/GenBank/DDBJ whole genome shotgun (WGS) entry which is preliminary data.</text>
</comment>
<gene>
    <name evidence="2" type="ORF">HOLleu_00381</name>
</gene>
<proteinExistence type="predicted"/>